<name>A0A919YRJ8_9BACL</name>
<dbReference type="EMBL" id="BOSE01000007">
    <property type="protein sequence ID" value="GIP18115.1"/>
    <property type="molecule type" value="Genomic_DNA"/>
</dbReference>
<dbReference type="SUPFAM" id="SSF55961">
    <property type="entry name" value="Bet v1-like"/>
    <property type="match status" value="1"/>
</dbReference>
<feature type="domain" description="Activator of Hsp90 ATPase homologue 1/2-like C-terminal" evidence="2">
    <location>
        <begin position="7"/>
        <end position="53"/>
    </location>
</feature>
<sequence length="64" mass="7134">MGIFIGNPECFSQWYPFATGEVDLKLGGKIAFDDGEGTTYEGTITVLQAPHNLYNVRENVYEES</sequence>
<dbReference type="Gene3D" id="3.30.530.20">
    <property type="match status" value="1"/>
</dbReference>
<accession>A0A919YRJ8</accession>
<comment type="similarity">
    <text evidence="1">Belongs to the AHA1 family.</text>
</comment>
<organism evidence="3 4">
    <name type="scientific">Paenibacillus montaniterrae</name>
    <dbReference type="NCBI Taxonomy" id="429341"/>
    <lineage>
        <taxon>Bacteria</taxon>
        <taxon>Bacillati</taxon>
        <taxon>Bacillota</taxon>
        <taxon>Bacilli</taxon>
        <taxon>Bacillales</taxon>
        <taxon>Paenibacillaceae</taxon>
        <taxon>Paenibacillus</taxon>
    </lineage>
</organism>
<dbReference type="AlphaFoldDB" id="A0A919YRJ8"/>
<dbReference type="InterPro" id="IPR023393">
    <property type="entry name" value="START-like_dom_sf"/>
</dbReference>
<evidence type="ECO:0000256" key="1">
    <source>
        <dbReference type="ARBA" id="ARBA00006817"/>
    </source>
</evidence>
<dbReference type="InterPro" id="IPR013538">
    <property type="entry name" value="ASHA1/2-like_C"/>
</dbReference>
<keyword evidence="4" id="KW-1185">Reference proteome</keyword>
<dbReference type="Proteomes" id="UP000683139">
    <property type="component" value="Unassembled WGS sequence"/>
</dbReference>
<dbReference type="Pfam" id="PF08327">
    <property type="entry name" value="AHSA1"/>
    <property type="match status" value="1"/>
</dbReference>
<comment type="caution">
    <text evidence="3">The sequence shown here is derived from an EMBL/GenBank/DDBJ whole genome shotgun (WGS) entry which is preliminary data.</text>
</comment>
<reference evidence="3" key="1">
    <citation type="submission" date="2021-03" db="EMBL/GenBank/DDBJ databases">
        <title>Antimicrobial resistance genes in bacteria isolated from Japanese honey, and their potential for conferring macrolide and lincosamide resistance in the American foulbrood pathogen Paenibacillus larvae.</title>
        <authorList>
            <person name="Okamoto M."/>
            <person name="Kumagai M."/>
            <person name="Kanamori H."/>
            <person name="Takamatsu D."/>
        </authorList>
    </citation>
    <scope>NUCLEOTIDE SEQUENCE</scope>
    <source>
        <strain evidence="3">J40TS1</strain>
    </source>
</reference>
<gene>
    <name evidence="3" type="ORF">J40TS1_37570</name>
</gene>
<evidence type="ECO:0000313" key="3">
    <source>
        <dbReference type="EMBL" id="GIP18115.1"/>
    </source>
</evidence>
<evidence type="ECO:0000259" key="2">
    <source>
        <dbReference type="Pfam" id="PF08327"/>
    </source>
</evidence>
<protein>
    <recommendedName>
        <fullName evidence="2">Activator of Hsp90 ATPase homologue 1/2-like C-terminal domain-containing protein</fullName>
    </recommendedName>
</protein>
<evidence type="ECO:0000313" key="4">
    <source>
        <dbReference type="Proteomes" id="UP000683139"/>
    </source>
</evidence>
<dbReference type="RefSeq" id="WP_246563725.1">
    <property type="nucleotide sequence ID" value="NZ_BOSE01000007.1"/>
</dbReference>
<proteinExistence type="inferred from homology"/>